<feature type="domain" description="Secretin/TonB short N-terminal" evidence="9">
    <location>
        <begin position="71"/>
        <end position="122"/>
    </location>
</feature>
<keyword evidence="7" id="KW-0472">Membrane</keyword>
<keyword evidence="8" id="KW-0998">Cell outer membrane</keyword>
<keyword evidence="5" id="KW-0408">Iron</keyword>
<dbReference type="PANTHER" id="PTHR47234">
    <property type="match status" value="1"/>
</dbReference>
<dbReference type="AlphaFoldDB" id="A0A3B0RR40"/>
<dbReference type="InterPro" id="IPR012910">
    <property type="entry name" value="Plug_dom"/>
</dbReference>
<dbReference type="Pfam" id="PF07660">
    <property type="entry name" value="STN"/>
    <property type="match status" value="1"/>
</dbReference>
<evidence type="ECO:0000256" key="8">
    <source>
        <dbReference type="ARBA" id="ARBA00023237"/>
    </source>
</evidence>
<dbReference type="GO" id="GO:0009279">
    <property type="term" value="C:cell outer membrane"/>
    <property type="evidence" value="ECO:0007669"/>
    <property type="project" value="UniProtKB-SubCell"/>
</dbReference>
<comment type="subcellular location">
    <subcellularLocation>
        <location evidence="1">Cell outer membrane</location>
        <topology evidence="1">Multi-pass membrane protein</topology>
    </subcellularLocation>
</comment>
<dbReference type="Gene3D" id="2.170.130.10">
    <property type="entry name" value="TonB-dependent receptor, plug domain"/>
    <property type="match status" value="1"/>
</dbReference>
<dbReference type="InterPro" id="IPR000531">
    <property type="entry name" value="Beta-barrel_TonB"/>
</dbReference>
<dbReference type="Gene3D" id="2.40.170.20">
    <property type="entry name" value="TonB-dependent receptor, beta-barrel domain"/>
    <property type="match status" value="1"/>
</dbReference>
<dbReference type="InterPro" id="IPR011662">
    <property type="entry name" value="Secretin/TonB_short_N"/>
</dbReference>
<dbReference type="Pfam" id="PF00593">
    <property type="entry name" value="TonB_dep_Rec_b-barrel"/>
    <property type="match status" value="1"/>
</dbReference>
<protein>
    <submittedName>
        <fullName evidence="10">TonB-dependent receptor @ Iron siderophore receptor protein</fullName>
    </submittedName>
</protein>
<sequence length="955" mass="104590">MSASRPRLSGVRQHMVFWTVCGGVLMPFFPVNSYALDSSRLVQSQSRTVTFSIESRPLRAALLEFSKQSGIQLIYVAQKEPLQNIPALKGKYTIRQALRLLLRNTGFEYEFSEENTVTIRAKNEKTGAAPKENTNALSTRTTTIADNNPASDLEEIISIGSRAKGRTAVKTPVPVDTISARSMMATGETETGRILQSLAPSFNFSSSSISDGTDAVKPATLRGLGPDQTLVLINGKRRHTSALVHVNTSVGRGATGVDMNAIPPGAIKRIEVLRDGASAQYGSDAIAGVINIILKDQNNGGDISSSYGQTYNGDGETFVVNASYGIKLMTRGHLTLSGEFRDKKNTNRAGLTGCLQFETGGQAPCAKGNVAIDPREATFERKNFRIGDSDSRQKALVMNLALPFGDNSEFYMFGTYSGRDNQSAGFYRRANDVRRTVIELYPNGFLPLINSKITDHSILAGVKWDMGRGWTLDASATTGGNSFQFLIANSLNASFGADSPTSANAGTLKINQTTVNIDLSKAYEKANIAFGTEWRHENYRIIAGEPVSYENGGQLNRNCPGCDINPIPYAPGFQVFRGFSPDNAVNEGRNNLAIYTDVELEVLNSLLLNVAARFEDYSDFGSRINAKFAARYQISPIFALRGSISSGFRAPSMQQKFFNSTSTQFVEVNDQSVAQERGTFRNDSTVARTLGIPELRKETAINYSFGFVATLTDNLTMTTDYYRIDINDRIAISGSIPIQDDFPLVTAATGATDGQFFTNMADTKTQGVDFVLNYNVPMKSGRRLMLSLAANKTETRIKSGSIASPLHGVDGLVLFSPQDRSIIEEWQPSSRINFTLDYGYKHWSLVLRNNFYGSYVVCEGSCDTASGPRQNIQKFGSKLLTDLQLSYFFDKSRIRLMLGANNLFNIFPDMNKIGQSRAGSIDGIVSSPGVFTYSRRSAPFGHNGGYYYLRVVKSF</sequence>
<dbReference type="PANTHER" id="PTHR47234:SF3">
    <property type="entry name" value="SECRETIN_TONB SHORT N-TERMINAL DOMAIN-CONTAINING PROTEIN"/>
    <property type="match status" value="1"/>
</dbReference>
<evidence type="ECO:0000259" key="9">
    <source>
        <dbReference type="SMART" id="SM00965"/>
    </source>
</evidence>
<evidence type="ECO:0000256" key="3">
    <source>
        <dbReference type="ARBA" id="ARBA00022496"/>
    </source>
</evidence>
<evidence type="ECO:0000256" key="4">
    <source>
        <dbReference type="ARBA" id="ARBA00022692"/>
    </source>
</evidence>
<dbReference type="PROSITE" id="PS52016">
    <property type="entry name" value="TONB_DEPENDENT_REC_3"/>
    <property type="match status" value="1"/>
</dbReference>
<evidence type="ECO:0000256" key="5">
    <source>
        <dbReference type="ARBA" id="ARBA00023004"/>
    </source>
</evidence>
<keyword evidence="3" id="KW-0406">Ion transport</keyword>
<dbReference type="SUPFAM" id="SSF56935">
    <property type="entry name" value="Porins"/>
    <property type="match status" value="1"/>
</dbReference>
<dbReference type="SMART" id="SM00965">
    <property type="entry name" value="STN"/>
    <property type="match status" value="1"/>
</dbReference>
<evidence type="ECO:0000256" key="1">
    <source>
        <dbReference type="ARBA" id="ARBA00004571"/>
    </source>
</evidence>
<dbReference type="Pfam" id="PF07715">
    <property type="entry name" value="Plug"/>
    <property type="match status" value="1"/>
</dbReference>
<evidence type="ECO:0000256" key="6">
    <source>
        <dbReference type="ARBA" id="ARBA00023077"/>
    </source>
</evidence>
<accession>A0A3B0RR40</accession>
<dbReference type="InterPro" id="IPR036942">
    <property type="entry name" value="Beta-barrel_TonB_sf"/>
</dbReference>
<keyword evidence="4" id="KW-0812">Transmembrane</keyword>
<evidence type="ECO:0000256" key="7">
    <source>
        <dbReference type="ARBA" id="ARBA00023136"/>
    </source>
</evidence>
<dbReference type="Gene3D" id="3.55.50.30">
    <property type="match status" value="1"/>
</dbReference>
<evidence type="ECO:0000256" key="2">
    <source>
        <dbReference type="ARBA" id="ARBA00022448"/>
    </source>
</evidence>
<dbReference type="EMBL" id="UOED01000018">
    <property type="protein sequence ID" value="VAV87013.1"/>
    <property type="molecule type" value="Genomic_DNA"/>
</dbReference>
<proteinExistence type="predicted"/>
<gene>
    <name evidence="10" type="ORF">MNBD_ALPHA02-2329</name>
</gene>
<dbReference type="GO" id="GO:0006826">
    <property type="term" value="P:iron ion transport"/>
    <property type="evidence" value="ECO:0007669"/>
    <property type="project" value="UniProtKB-KW"/>
</dbReference>
<name>A0A3B0RR40_9ZZZZ</name>
<dbReference type="InterPro" id="IPR037066">
    <property type="entry name" value="Plug_dom_sf"/>
</dbReference>
<keyword evidence="3" id="KW-0410">Iron transport</keyword>
<organism evidence="10">
    <name type="scientific">hydrothermal vent metagenome</name>
    <dbReference type="NCBI Taxonomy" id="652676"/>
    <lineage>
        <taxon>unclassified sequences</taxon>
        <taxon>metagenomes</taxon>
        <taxon>ecological metagenomes</taxon>
    </lineage>
</organism>
<keyword evidence="10" id="KW-0675">Receptor</keyword>
<evidence type="ECO:0000313" key="10">
    <source>
        <dbReference type="EMBL" id="VAV87013.1"/>
    </source>
</evidence>
<keyword evidence="2" id="KW-0813">Transport</keyword>
<reference evidence="10" key="1">
    <citation type="submission" date="2018-06" db="EMBL/GenBank/DDBJ databases">
        <authorList>
            <person name="Zhirakovskaya E."/>
        </authorList>
    </citation>
    <scope>NUCLEOTIDE SEQUENCE</scope>
</reference>
<dbReference type="InterPro" id="IPR039426">
    <property type="entry name" value="TonB-dep_rcpt-like"/>
</dbReference>
<keyword evidence="6" id="KW-0798">TonB box</keyword>